<dbReference type="EMBL" id="CM007383">
    <property type="protein sequence ID" value="ONK76787.1"/>
    <property type="molecule type" value="Genomic_DNA"/>
</dbReference>
<name>A0A5P1FH96_ASPOF</name>
<feature type="region of interest" description="Disordered" evidence="1">
    <location>
        <begin position="67"/>
        <end position="101"/>
    </location>
</feature>
<keyword evidence="3" id="KW-1185">Reference proteome</keyword>
<organism evidence="2 3">
    <name type="scientific">Asparagus officinalis</name>
    <name type="common">Garden asparagus</name>
    <dbReference type="NCBI Taxonomy" id="4686"/>
    <lineage>
        <taxon>Eukaryota</taxon>
        <taxon>Viridiplantae</taxon>
        <taxon>Streptophyta</taxon>
        <taxon>Embryophyta</taxon>
        <taxon>Tracheophyta</taxon>
        <taxon>Spermatophyta</taxon>
        <taxon>Magnoliopsida</taxon>
        <taxon>Liliopsida</taxon>
        <taxon>Asparagales</taxon>
        <taxon>Asparagaceae</taxon>
        <taxon>Asparagoideae</taxon>
        <taxon>Asparagus</taxon>
    </lineage>
</organism>
<evidence type="ECO:0000313" key="3">
    <source>
        <dbReference type="Proteomes" id="UP000243459"/>
    </source>
</evidence>
<protein>
    <submittedName>
        <fullName evidence="2">Uncharacterized protein</fullName>
    </submittedName>
</protein>
<dbReference type="AlphaFoldDB" id="A0A5P1FH96"/>
<sequence length="101" mass="10507">MPSWLEWSSGSGDAMRISLVWSSDAVRWRRSGLDVRATVRSVQVVLAVVARGADLVEWCSVGSSGREMSVNGAEDHRPVAGGGQTSSGGGLGLATRVSGYG</sequence>
<gene>
    <name evidence="2" type="ORF">A4U43_C03F32140</name>
</gene>
<dbReference type="Proteomes" id="UP000243459">
    <property type="component" value="Chromosome 3"/>
</dbReference>
<reference evidence="3" key="1">
    <citation type="journal article" date="2017" name="Nat. Commun.">
        <title>The asparagus genome sheds light on the origin and evolution of a young Y chromosome.</title>
        <authorList>
            <person name="Harkess A."/>
            <person name="Zhou J."/>
            <person name="Xu C."/>
            <person name="Bowers J.E."/>
            <person name="Van der Hulst R."/>
            <person name="Ayyampalayam S."/>
            <person name="Mercati F."/>
            <person name="Riccardi P."/>
            <person name="McKain M.R."/>
            <person name="Kakrana A."/>
            <person name="Tang H."/>
            <person name="Ray J."/>
            <person name="Groenendijk J."/>
            <person name="Arikit S."/>
            <person name="Mathioni S.M."/>
            <person name="Nakano M."/>
            <person name="Shan H."/>
            <person name="Telgmann-Rauber A."/>
            <person name="Kanno A."/>
            <person name="Yue Z."/>
            <person name="Chen H."/>
            <person name="Li W."/>
            <person name="Chen Y."/>
            <person name="Xu X."/>
            <person name="Zhang Y."/>
            <person name="Luo S."/>
            <person name="Chen H."/>
            <person name="Gao J."/>
            <person name="Mao Z."/>
            <person name="Pires J.C."/>
            <person name="Luo M."/>
            <person name="Kudrna D."/>
            <person name="Wing R.A."/>
            <person name="Meyers B.C."/>
            <person name="Yi K."/>
            <person name="Kong H."/>
            <person name="Lavrijsen P."/>
            <person name="Sunseri F."/>
            <person name="Falavigna A."/>
            <person name="Ye Y."/>
            <person name="Leebens-Mack J.H."/>
            <person name="Chen G."/>
        </authorList>
    </citation>
    <scope>NUCLEOTIDE SEQUENCE [LARGE SCALE GENOMIC DNA]</scope>
    <source>
        <strain evidence="3">cv. DH0086</strain>
    </source>
</reference>
<evidence type="ECO:0000313" key="2">
    <source>
        <dbReference type="EMBL" id="ONK76787.1"/>
    </source>
</evidence>
<evidence type="ECO:0000256" key="1">
    <source>
        <dbReference type="SAM" id="MobiDB-lite"/>
    </source>
</evidence>
<feature type="compositionally biased region" description="Gly residues" evidence="1">
    <location>
        <begin position="80"/>
        <end position="92"/>
    </location>
</feature>
<proteinExistence type="predicted"/>
<dbReference type="Gramene" id="ONK76787">
    <property type="protein sequence ID" value="ONK76787"/>
    <property type="gene ID" value="A4U43_C03F32140"/>
</dbReference>
<accession>A0A5P1FH96</accession>